<dbReference type="GO" id="GO:0005524">
    <property type="term" value="F:ATP binding"/>
    <property type="evidence" value="ECO:0007669"/>
    <property type="project" value="UniProtKB-KW"/>
</dbReference>
<dbReference type="GO" id="GO:0005737">
    <property type="term" value="C:cytoplasm"/>
    <property type="evidence" value="ECO:0007669"/>
    <property type="project" value="UniProtKB-SubCell"/>
</dbReference>
<protein>
    <submittedName>
        <fullName evidence="8">Putative DnaK-type molecular chaperone (HSP70 family)</fullName>
    </submittedName>
</protein>
<dbReference type="KEGG" id="pmm:PMM1432"/>
<name>Q7V053_PROMP</name>
<keyword evidence="5" id="KW-0067">ATP-binding</keyword>
<sequence length="521" mass="58709">MENNCSGTLALDLGNTNTVLAFQAEKDRDFILIEIPGITSSPGVIPSVVWFEGGDNVGRIGLSALKKKNLSYSEKYFHSNFKRLIGNPIERQKKKVLSPIESGEKFFKILWENIPLEFNIKRLVLTAPIDTYKGYRKWLISLCESLPINEVALVDEPTAAGIGMNVPLGSIIMIIDIGGSTIDMSVIKTQGGEGKSAPIAELLKFQGKDVSAISKQKLRCAEIISKSGSKVGGKDIDQWIVNYFLPSNQDERNFSIAEKLKCKLSGQEIESERKYLISLFTAENEEKEFFISKEIFEKIMMQNNLLSHLNSLLKDLLNEARGKFFNLDDLNSVILVGGGTQIPLIKKWITNKMSGIQINSPPPIESIAIGALAMTPGVKIKDILIKGLSIRLFNKREQKHFWHPIFYKGQTWPTEKPFELILQASKDGQNIFEIIIGETKTKRNFDVIFENGLPKLSESQNEEEVFKWNKKPLQINVNNECKIGEDSLKLYFSIKKDSSLYLRCLDIYEKELGVFNLGNIF</sequence>
<accession>Q7V053</accession>
<gene>
    <name evidence="8" type="ordered locus">PMM1432</name>
</gene>
<evidence type="ECO:0000313" key="9">
    <source>
        <dbReference type="Proteomes" id="UP000001026"/>
    </source>
</evidence>
<dbReference type="Gene3D" id="3.30.420.40">
    <property type="match status" value="2"/>
</dbReference>
<evidence type="ECO:0000256" key="6">
    <source>
        <dbReference type="ARBA" id="ARBA00023016"/>
    </source>
</evidence>
<dbReference type="Pfam" id="PF06723">
    <property type="entry name" value="MreB_Mbl"/>
    <property type="match status" value="1"/>
</dbReference>
<dbReference type="Proteomes" id="UP000001026">
    <property type="component" value="Chromosome"/>
</dbReference>
<comment type="similarity">
    <text evidence="2">Belongs to the heat shock protein 70 family.</text>
</comment>
<evidence type="ECO:0000256" key="3">
    <source>
        <dbReference type="ARBA" id="ARBA00022490"/>
    </source>
</evidence>
<dbReference type="PROSITE" id="PS01036">
    <property type="entry name" value="HSP70_3"/>
    <property type="match status" value="1"/>
</dbReference>
<evidence type="ECO:0000256" key="1">
    <source>
        <dbReference type="ARBA" id="ARBA00004496"/>
    </source>
</evidence>
<dbReference type="InterPro" id="IPR043129">
    <property type="entry name" value="ATPase_NBD"/>
</dbReference>
<dbReference type="STRING" id="59919.PMM1432"/>
<dbReference type="PANTHER" id="PTHR42749">
    <property type="entry name" value="CELL SHAPE-DETERMINING PROTEIN MREB"/>
    <property type="match status" value="1"/>
</dbReference>
<dbReference type="EMBL" id="BX548174">
    <property type="protein sequence ID" value="CAE19891.1"/>
    <property type="molecule type" value="Genomic_DNA"/>
</dbReference>
<dbReference type="PRINTS" id="PR00301">
    <property type="entry name" value="HEATSHOCK70"/>
</dbReference>
<organism evidence="8 9">
    <name type="scientific">Prochlorococcus marinus subsp. pastoris (strain CCMP1986 / NIES-2087 / MED4)</name>
    <dbReference type="NCBI Taxonomy" id="59919"/>
    <lineage>
        <taxon>Bacteria</taxon>
        <taxon>Bacillati</taxon>
        <taxon>Cyanobacteriota</taxon>
        <taxon>Cyanophyceae</taxon>
        <taxon>Synechococcales</taxon>
        <taxon>Prochlorococcaceae</taxon>
        <taxon>Prochlorococcus</taxon>
    </lineage>
</organism>
<dbReference type="eggNOG" id="COG0443">
    <property type="taxonomic scope" value="Bacteria"/>
</dbReference>
<dbReference type="Pfam" id="PF00012">
    <property type="entry name" value="HSP70"/>
    <property type="match status" value="1"/>
</dbReference>
<evidence type="ECO:0000256" key="7">
    <source>
        <dbReference type="ARBA" id="ARBA00023186"/>
    </source>
</evidence>
<comment type="subcellular location">
    <subcellularLocation>
        <location evidence="1">Cytoplasm</location>
    </subcellularLocation>
</comment>
<dbReference type="InterPro" id="IPR056546">
    <property type="entry name" value="MreB_MamK-like"/>
</dbReference>
<evidence type="ECO:0000256" key="5">
    <source>
        <dbReference type="ARBA" id="ARBA00022840"/>
    </source>
</evidence>
<keyword evidence="6" id="KW-0346">Stress response</keyword>
<keyword evidence="4" id="KW-0547">Nucleotide-binding</keyword>
<dbReference type="HOGENOM" id="CLU_038461_0_0_3"/>
<evidence type="ECO:0000256" key="4">
    <source>
        <dbReference type="ARBA" id="ARBA00022741"/>
    </source>
</evidence>
<keyword evidence="3" id="KW-0963">Cytoplasm</keyword>
<dbReference type="SUPFAM" id="SSF53067">
    <property type="entry name" value="Actin-like ATPase domain"/>
    <property type="match status" value="2"/>
</dbReference>
<dbReference type="GO" id="GO:0140662">
    <property type="term" value="F:ATP-dependent protein folding chaperone"/>
    <property type="evidence" value="ECO:0007669"/>
    <property type="project" value="InterPro"/>
</dbReference>
<evidence type="ECO:0000313" key="8">
    <source>
        <dbReference type="EMBL" id="CAE19891.1"/>
    </source>
</evidence>
<keyword evidence="7" id="KW-0143">Chaperone</keyword>
<dbReference type="RefSeq" id="WP_011133061.1">
    <property type="nucleotide sequence ID" value="NC_005072.1"/>
</dbReference>
<evidence type="ECO:0000256" key="2">
    <source>
        <dbReference type="ARBA" id="ARBA00007381"/>
    </source>
</evidence>
<dbReference type="OrthoDB" id="416657at2"/>
<proteinExistence type="inferred from homology"/>
<dbReference type="AlphaFoldDB" id="Q7V053"/>
<dbReference type="InterPro" id="IPR013126">
    <property type="entry name" value="Hsp_70_fam"/>
</dbReference>
<dbReference type="PROSITE" id="PS00329">
    <property type="entry name" value="HSP70_2"/>
    <property type="match status" value="1"/>
</dbReference>
<dbReference type="InterPro" id="IPR018181">
    <property type="entry name" value="Heat_shock_70_CS"/>
</dbReference>
<dbReference type="Gene3D" id="3.90.640.10">
    <property type="entry name" value="Actin, Chain A, domain 4"/>
    <property type="match status" value="1"/>
</dbReference>
<reference evidence="8 9" key="1">
    <citation type="journal article" date="2003" name="Nature">
        <title>Genome divergence in two Prochlorococcus ecotypes reflects oceanic niche differentiation.</title>
        <authorList>
            <person name="Rocap G."/>
            <person name="Larimer F.W."/>
            <person name="Lamerdin J.E."/>
            <person name="Malfatti S."/>
            <person name="Chain P."/>
            <person name="Ahlgren N.A."/>
            <person name="Arellano A."/>
            <person name="Coleman M."/>
            <person name="Hauser L."/>
            <person name="Hess W.R."/>
            <person name="Johnson Z.I."/>
            <person name="Land M.L."/>
            <person name="Lindell D."/>
            <person name="Post A.F."/>
            <person name="Regala W."/>
            <person name="Shah M."/>
            <person name="Shaw S.L."/>
            <person name="Steglich C."/>
            <person name="Sullivan M.B."/>
            <person name="Ting C.S."/>
            <person name="Tolonen A."/>
            <person name="Webb E.A."/>
            <person name="Zinser E.R."/>
            <person name="Chisholm S.W."/>
        </authorList>
    </citation>
    <scope>NUCLEOTIDE SEQUENCE [LARGE SCALE GENOMIC DNA]</scope>
    <source>
        <strain evidence="9">CCMP1986 / NIES-2087 / MED4</strain>
    </source>
</reference>
<dbReference type="PANTHER" id="PTHR42749:SF1">
    <property type="entry name" value="CELL SHAPE-DETERMINING PROTEIN MREB"/>
    <property type="match status" value="1"/>
</dbReference>